<dbReference type="AlphaFoldDB" id="A0A660SFE0"/>
<reference evidence="3 4" key="1">
    <citation type="submission" date="2018-06" db="EMBL/GenBank/DDBJ databases">
        <title>Extensive metabolic versatility and redundancy in microbially diverse, dynamic hydrothermal sediments.</title>
        <authorList>
            <person name="Dombrowski N."/>
            <person name="Teske A."/>
            <person name="Baker B.J."/>
        </authorList>
    </citation>
    <scope>NUCLEOTIDE SEQUENCE [LARGE SCALE GENOMIC DNA]</scope>
    <source>
        <strain evidence="3">B36_G15</strain>
    </source>
</reference>
<dbReference type="InterPro" id="IPR038731">
    <property type="entry name" value="RgtA/B/C-like"/>
</dbReference>
<feature type="transmembrane region" description="Helical" evidence="1">
    <location>
        <begin position="273"/>
        <end position="297"/>
    </location>
</feature>
<name>A0A660SFE0_UNCW3</name>
<feature type="transmembrane region" description="Helical" evidence="1">
    <location>
        <begin position="317"/>
        <end position="339"/>
    </location>
</feature>
<feature type="domain" description="Glycosyltransferase RgtA/B/C/D-like" evidence="2">
    <location>
        <begin position="77"/>
        <end position="186"/>
    </location>
</feature>
<evidence type="ECO:0000313" key="3">
    <source>
        <dbReference type="EMBL" id="RKX69539.1"/>
    </source>
</evidence>
<organism evidence="3 4">
    <name type="scientific">candidate division WOR-3 bacterium</name>
    <dbReference type="NCBI Taxonomy" id="2052148"/>
    <lineage>
        <taxon>Bacteria</taxon>
        <taxon>Bacteria division WOR-3</taxon>
    </lineage>
</organism>
<dbReference type="EMBL" id="QNBE01000079">
    <property type="protein sequence ID" value="RKX69539.1"/>
    <property type="molecule type" value="Genomic_DNA"/>
</dbReference>
<keyword evidence="1" id="KW-0472">Membrane</keyword>
<feature type="transmembrane region" description="Helical" evidence="1">
    <location>
        <begin position="247"/>
        <end position="266"/>
    </location>
</feature>
<feature type="transmembrane region" description="Helical" evidence="1">
    <location>
        <begin position="380"/>
        <end position="402"/>
    </location>
</feature>
<gene>
    <name evidence="3" type="ORF">DRP53_07885</name>
</gene>
<keyword evidence="1" id="KW-1133">Transmembrane helix</keyword>
<feature type="transmembrane region" description="Helical" evidence="1">
    <location>
        <begin position="192"/>
        <end position="209"/>
    </location>
</feature>
<feature type="transmembrane region" description="Helical" evidence="1">
    <location>
        <begin position="139"/>
        <end position="155"/>
    </location>
</feature>
<feature type="transmembrane region" description="Helical" evidence="1">
    <location>
        <begin position="162"/>
        <end position="186"/>
    </location>
</feature>
<protein>
    <recommendedName>
        <fullName evidence="2">Glycosyltransferase RgtA/B/C/D-like domain-containing protein</fullName>
    </recommendedName>
</protein>
<proteinExistence type="predicted"/>
<dbReference type="Pfam" id="PF13231">
    <property type="entry name" value="PMT_2"/>
    <property type="match status" value="1"/>
</dbReference>
<accession>A0A660SFE0</accession>
<keyword evidence="1" id="KW-0812">Transmembrane</keyword>
<feature type="transmembrane region" description="Helical" evidence="1">
    <location>
        <begin position="414"/>
        <end position="434"/>
    </location>
</feature>
<evidence type="ECO:0000256" key="1">
    <source>
        <dbReference type="SAM" id="Phobius"/>
    </source>
</evidence>
<sequence length="537" mass="62625">MKWILLAIFLILTMVRVINLGCDLPVARTEILQNIGEFYYDEGWWSLGVRDLLYYGDPNHSHFNTIPLTPISSLSYLIFFKVFGLNLYSLRLIGVVASLLAIYLLLRIIKREDNRTVVLSVAIFGFNSIFVLYSRTGMLEVIALPLLLGAMLSYLRGRYLLAGILIGFSVLTKIHTVFLLFAFLFLPKRERIVIGFLIPTIPWLILLIHQPILVHYRSSRWLTQGNMIVNLAKSLFIGLIYRDTLFRNNPLFFIFSLLALPGLWRMKGMIPRLFFLWAISGLLFFGIFPFQPARYLILLLPPLSYAVVKSRRWENRLFMTVIAVLIISQTLFGVVRPIIDNYHGEMPIFSGEEQYRLVEELPRFLKTFDLSRYPEFFARLILYVSASITAILLALPLGILKWRWFRPHRLAPPFIIMIDLVLNLWFLSPSYSFLRFGQRLPLDIDDRVGPAGTFSLLNRLEYENRPVLKRDICNPSLYPQYALLITYHPLMGRFESDKFHKKFRPIIIYSLFNDRYEVTLYEKIENPPYRAGEHLGD</sequence>
<evidence type="ECO:0000313" key="4">
    <source>
        <dbReference type="Proteomes" id="UP000268469"/>
    </source>
</evidence>
<evidence type="ECO:0000259" key="2">
    <source>
        <dbReference type="Pfam" id="PF13231"/>
    </source>
</evidence>
<feature type="transmembrane region" description="Helical" evidence="1">
    <location>
        <begin position="116"/>
        <end position="133"/>
    </location>
</feature>
<feature type="transmembrane region" description="Helical" evidence="1">
    <location>
        <begin position="88"/>
        <end position="109"/>
    </location>
</feature>
<comment type="caution">
    <text evidence="3">The sequence shown here is derived from an EMBL/GenBank/DDBJ whole genome shotgun (WGS) entry which is preliminary data.</text>
</comment>
<dbReference type="Proteomes" id="UP000268469">
    <property type="component" value="Unassembled WGS sequence"/>
</dbReference>